<proteinExistence type="predicted"/>
<sequence length="157" mass="17535">MPPVPNIAMFFPLISSISNCLAQPLFSVCFSNTRACLYTSNKRIITNSAIGMSKTPRLLQYFIPFSFILSIGTLSVPTIVACINFKFLKSFISLLLNASRFTITSHLSSSSVKGIFSSSWKRILYPSLDMDSFCSKLYLNRPVKTKLVIKSPLTIFI</sequence>
<gene>
    <name evidence="2" type="ORF">SDC9_160114</name>
</gene>
<dbReference type="EMBL" id="VSSQ01059206">
    <property type="protein sequence ID" value="MPN12794.1"/>
    <property type="molecule type" value="Genomic_DNA"/>
</dbReference>
<accession>A0A645FK40</accession>
<evidence type="ECO:0000256" key="1">
    <source>
        <dbReference type="SAM" id="Phobius"/>
    </source>
</evidence>
<protein>
    <submittedName>
        <fullName evidence="2">Uncharacterized protein</fullName>
    </submittedName>
</protein>
<dbReference type="AlphaFoldDB" id="A0A645FK40"/>
<name>A0A645FK40_9ZZZZ</name>
<feature type="transmembrane region" description="Helical" evidence="1">
    <location>
        <begin position="61"/>
        <end position="85"/>
    </location>
</feature>
<reference evidence="2" key="1">
    <citation type="submission" date="2019-08" db="EMBL/GenBank/DDBJ databases">
        <authorList>
            <person name="Kucharzyk K."/>
            <person name="Murdoch R.W."/>
            <person name="Higgins S."/>
            <person name="Loffler F."/>
        </authorList>
    </citation>
    <scope>NUCLEOTIDE SEQUENCE</scope>
</reference>
<keyword evidence="1" id="KW-0472">Membrane</keyword>
<keyword evidence="1" id="KW-0812">Transmembrane</keyword>
<comment type="caution">
    <text evidence="2">The sequence shown here is derived from an EMBL/GenBank/DDBJ whole genome shotgun (WGS) entry which is preliminary data.</text>
</comment>
<evidence type="ECO:0000313" key="2">
    <source>
        <dbReference type="EMBL" id="MPN12794.1"/>
    </source>
</evidence>
<keyword evidence="1" id="KW-1133">Transmembrane helix</keyword>
<organism evidence="2">
    <name type="scientific">bioreactor metagenome</name>
    <dbReference type="NCBI Taxonomy" id="1076179"/>
    <lineage>
        <taxon>unclassified sequences</taxon>
        <taxon>metagenomes</taxon>
        <taxon>ecological metagenomes</taxon>
    </lineage>
</organism>